<feature type="coiled-coil region" evidence="6">
    <location>
        <begin position="217"/>
        <end position="293"/>
    </location>
</feature>
<evidence type="ECO:0000256" key="1">
    <source>
        <dbReference type="ARBA" id="ARBA00009106"/>
    </source>
</evidence>
<sequence length="667" mass="73911">MASIEDDGDVILEDSNESHLPSDIPSTSTNGVEIQGSETAEALFEDGVRNLPRLTIPPTTVLLCIIDRQKAVILKYEEDLNAIVAKQCNVKSAIRSKFEDFRTKQKVDRKNVLNELTALRSNFGRLLKLVKDAVQAHCKAITEQKLKQSRAMDKLLIKEAHLQKACDEKDQKITEQEEKIQLLKSQNQEAVVEAAKINGAEEVPARCEACIAHLAQIEQMRIERDEHREQIEELRSGKAQAVAQLDIAKDENEKMKLELKRANFQRDAWKANVIKLEDEIKQLKKTAKEEARRHALQLEEVSAVPIKLDSSIGASSPGETGDVHVSTTGTPSDSSSDKGGSLPVAQSPATSSTDCKVKSKEQSSEAPKEGVQRTAKQPKFKKQQRNQINTPSHYTPPAIRHQPPHVAPVPNGSSSCDPPPRKRPYGQSSYHPPSNDRFPPRPTSYNKFPGRREEWRAPREHMSDSWVKASPAQSASTRNAPLDRSQDSWSRSDSWREQPPSRELLEPSSGSESQYAYDYDYDRGGYRGTPTATGRPHVNTPSVATRGRGDVAMPPKAAKKADPKASKAPKAGGGGGKAKKKKWSKGKVRDKLNNMVLFDKATYDKLYKEVVSYKLITPSVVSERLKVRASLAKQGLAELAAKGLIKPIIKHSGQQVYTRATKAEDAE</sequence>
<evidence type="ECO:0000256" key="6">
    <source>
        <dbReference type="SAM" id="Coils"/>
    </source>
</evidence>
<feature type="coiled-coil region" evidence="6">
    <location>
        <begin position="159"/>
        <end position="193"/>
    </location>
</feature>
<comment type="caution">
    <text evidence="8">The sequence shown here is derived from an EMBL/GenBank/DDBJ whole genome shotgun (WGS) entry which is preliminary data.</text>
</comment>
<protein>
    <recommendedName>
        <fullName evidence="4">Small ribosomal subunit protein eS25</fullName>
    </recommendedName>
    <alternativeName>
        <fullName evidence="5">40S ribosomal protein S25</fullName>
    </alternativeName>
</protein>
<keyword evidence="9" id="KW-1185">Reference proteome</keyword>
<feature type="compositionally biased region" description="Basic residues" evidence="7">
    <location>
        <begin position="577"/>
        <end position="586"/>
    </location>
</feature>
<dbReference type="GO" id="GO:0005840">
    <property type="term" value="C:ribosome"/>
    <property type="evidence" value="ECO:0007669"/>
    <property type="project" value="UniProtKB-KW"/>
</dbReference>
<evidence type="ECO:0000256" key="7">
    <source>
        <dbReference type="SAM" id="MobiDB-lite"/>
    </source>
</evidence>
<dbReference type="FunFam" id="3.30.63.20:FF:000001">
    <property type="entry name" value="40S ribosomal protein S25"/>
    <property type="match status" value="1"/>
</dbReference>
<evidence type="ECO:0000313" key="8">
    <source>
        <dbReference type="EMBL" id="KAK0411668.1"/>
    </source>
</evidence>
<name>A0AA39HTA9_9BILA</name>
<keyword evidence="2" id="KW-0689">Ribosomal protein</keyword>
<dbReference type="PANTHER" id="PTHR12850">
    <property type="entry name" value="40S RIBOSOMAL PROTEIN S25"/>
    <property type="match status" value="1"/>
</dbReference>
<comment type="similarity">
    <text evidence="1">Belongs to the eukaryotic ribosomal protein eS25 family.</text>
</comment>
<dbReference type="GO" id="GO:1990904">
    <property type="term" value="C:ribonucleoprotein complex"/>
    <property type="evidence" value="ECO:0007669"/>
    <property type="project" value="UniProtKB-KW"/>
</dbReference>
<evidence type="ECO:0000256" key="5">
    <source>
        <dbReference type="ARBA" id="ARBA00035460"/>
    </source>
</evidence>
<keyword evidence="3" id="KW-0687">Ribonucleoprotein</keyword>
<dbReference type="Gene3D" id="3.30.63.20">
    <property type="match status" value="1"/>
</dbReference>
<feature type="compositionally biased region" description="Acidic residues" evidence="7">
    <location>
        <begin position="1"/>
        <end position="15"/>
    </location>
</feature>
<proteinExistence type="inferred from homology"/>
<dbReference type="Pfam" id="PF03297">
    <property type="entry name" value="Ribosomal_S25"/>
    <property type="match status" value="1"/>
</dbReference>
<feature type="region of interest" description="Disordered" evidence="7">
    <location>
        <begin position="309"/>
        <end position="586"/>
    </location>
</feature>
<evidence type="ECO:0000256" key="2">
    <source>
        <dbReference type="ARBA" id="ARBA00022980"/>
    </source>
</evidence>
<evidence type="ECO:0000256" key="4">
    <source>
        <dbReference type="ARBA" id="ARBA00035148"/>
    </source>
</evidence>
<evidence type="ECO:0000313" key="9">
    <source>
        <dbReference type="Proteomes" id="UP001175271"/>
    </source>
</evidence>
<feature type="region of interest" description="Disordered" evidence="7">
    <location>
        <begin position="1"/>
        <end position="31"/>
    </location>
</feature>
<dbReference type="AlphaFoldDB" id="A0AA39HTA9"/>
<dbReference type="InterPro" id="IPR004977">
    <property type="entry name" value="Ribosomal_eS25"/>
</dbReference>
<feature type="compositionally biased region" description="Basic and acidic residues" evidence="7">
    <location>
        <begin position="493"/>
        <end position="505"/>
    </location>
</feature>
<feature type="compositionally biased region" description="Low complexity" evidence="7">
    <location>
        <begin position="326"/>
        <end position="341"/>
    </location>
</feature>
<feature type="compositionally biased region" description="Basic and acidic residues" evidence="7">
    <location>
        <begin position="355"/>
        <end position="371"/>
    </location>
</feature>
<gene>
    <name evidence="8" type="ORF">QR680_005771</name>
</gene>
<feature type="compositionally biased region" description="Basic and acidic residues" evidence="7">
    <location>
        <begin position="450"/>
        <end position="463"/>
    </location>
</feature>
<evidence type="ECO:0000256" key="3">
    <source>
        <dbReference type="ARBA" id="ARBA00023274"/>
    </source>
</evidence>
<organism evidence="8 9">
    <name type="scientific">Steinernema hermaphroditum</name>
    <dbReference type="NCBI Taxonomy" id="289476"/>
    <lineage>
        <taxon>Eukaryota</taxon>
        <taxon>Metazoa</taxon>
        <taxon>Ecdysozoa</taxon>
        <taxon>Nematoda</taxon>
        <taxon>Chromadorea</taxon>
        <taxon>Rhabditida</taxon>
        <taxon>Tylenchina</taxon>
        <taxon>Panagrolaimomorpha</taxon>
        <taxon>Strongyloidoidea</taxon>
        <taxon>Steinernematidae</taxon>
        <taxon>Steinernema</taxon>
    </lineage>
</organism>
<accession>A0AA39HTA9</accession>
<dbReference type="EMBL" id="JAUCMV010000003">
    <property type="protein sequence ID" value="KAK0411668.1"/>
    <property type="molecule type" value="Genomic_DNA"/>
</dbReference>
<keyword evidence="6" id="KW-0175">Coiled coil</keyword>
<reference evidence="8" key="1">
    <citation type="submission" date="2023-06" db="EMBL/GenBank/DDBJ databases">
        <title>Genomic analysis of the entomopathogenic nematode Steinernema hermaphroditum.</title>
        <authorList>
            <person name="Schwarz E.M."/>
            <person name="Heppert J.K."/>
            <person name="Baniya A."/>
            <person name="Schwartz H.T."/>
            <person name="Tan C.-H."/>
            <person name="Antoshechkin I."/>
            <person name="Sternberg P.W."/>
            <person name="Goodrich-Blair H."/>
            <person name="Dillman A.R."/>
        </authorList>
    </citation>
    <scope>NUCLEOTIDE SEQUENCE</scope>
    <source>
        <strain evidence="8">PS9179</strain>
        <tissue evidence="8">Whole animal</tissue>
    </source>
</reference>
<dbReference type="Proteomes" id="UP001175271">
    <property type="component" value="Unassembled WGS sequence"/>
</dbReference>